<evidence type="ECO:0000313" key="3">
    <source>
        <dbReference type="Proteomes" id="UP001358586"/>
    </source>
</evidence>
<evidence type="ECO:0000313" key="2">
    <source>
        <dbReference type="EMBL" id="KAK5826643.1"/>
    </source>
</evidence>
<accession>A0ABR0PQC1</accession>
<comment type="caution">
    <text evidence="2">The sequence shown here is derived from an EMBL/GenBank/DDBJ whole genome shotgun (WGS) entry which is preliminary data.</text>
</comment>
<reference evidence="2 3" key="1">
    <citation type="submission" date="2023-03" db="EMBL/GenBank/DDBJ databases">
        <title>WGS of Gossypium arboreum.</title>
        <authorList>
            <person name="Yu D."/>
        </authorList>
    </citation>
    <scope>NUCLEOTIDE SEQUENCE [LARGE SCALE GENOMIC DNA]</scope>
    <source>
        <tissue evidence="2">Leaf</tissue>
    </source>
</reference>
<protein>
    <submittedName>
        <fullName evidence="2">Uncharacterized protein</fullName>
    </submittedName>
</protein>
<gene>
    <name evidence="2" type="ORF">PVK06_021569</name>
</gene>
<dbReference type="PANTHER" id="PTHR48104:SF7">
    <property type="entry name" value="METACASPASE-9"/>
    <property type="match status" value="1"/>
</dbReference>
<dbReference type="EMBL" id="JARKNE010000006">
    <property type="protein sequence ID" value="KAK5826643.1"/>
    <property type="molecule type" value="Genomic_DNA"/>
</dbReference>
<dbReference type="InterPro" id="IPR050452">
    <property type="entry name" value="Metacaspase"/>
</dbReference>
<name>A0ABR0PQC1_GOSAR</name>
<proteinExistence type="inferred from homology"/>
<keyword evidence="3" id="KW-1185">Reference proteome</keyword>
<organism evidence="2 3">
    <name type="scientific">Gossypium arboreum</name>
    <name type="common">Tree cotton</name>
    <name type="synonym">Gossypium nanking</name>
    <dbReference type="NCBI Taxonomy" id="29729"/>
    <lineage>
        <taxon>Eukaryota</taxon>
        <taxon>Viridiplantae</taxon>
        <taxon>Streptophyta</taxon>
        <taxon>Embryophyta</taxon>
        <taxon>Tracheophyta</taxon>
        <taxon>Spermatophyta</taxon>
        <taxon>Magnoliopsida</taxon>
        <taxon>eudicotyledons</taxon>
        <taxon>Gunneridae</taxon>
        <taxon>Pentapetalae</taxon>
        <taxon>rosids</taxon>
        <taxon>malvids</taxon>
        <taxon>Malvales</taxon>
        <taxon>Malvaceae</taxon>
        <taxon>Malvoideae</taxon>
        <taxon>Gossypium</taxon>
    </lineage>
</organism>
<comment type="similarity">
    <text evidence="1">Belongs to the peptidase C14B family.</text>
</comment>
<dbReference type="Gene3D" id="3.40.50.1460">
    <property type="match status" value="1"/>
</dbReference>
<dbReference type="Proteomes" id="UP001358586">
    <property type="component" value="Chromosome 6"/>
</dbReference>
<dbReference type="PANTHER" id="PTHR48104">
    <property type="entry name" value="METACASPASE-4"/>
    <property type="match status" value="1"/>
</dbReference>
<sequence length="117" mass="13165">MRESEILLSGRQANEFTIDMRASDKTGGKAFGAFTYTVLKVIKEREGASTNRQLVVRARNEIINLGIGKQHPCLYCNDENADTGFLGYHPNSQHQYGCVSCRFSTRGYRSLEVENLN</sequence>
<evidence type="ECO:0000256" key="1">
    <source>
        <dbReference type="ARBA" id="ARBA00009005"/>
    </source>
</evidence>